<evidence type="ECO:0000256" key="1">
    <source>
        <dbReference type="SAM" id="MobiDB-lite"/>
    </source>
</evidence>
<sequence>MPNDFKTPNSFNPVEPDASQGRSLLSLPGFLGRGRSRSTDEAPPAYEAVVGKPTLSRKWNLFGSSKGGTQCGATISGQKEARMVSAENALEILRKFDTVILMDDSPSMKKSGSNNQVSRWTEAGLALQSLAEKVVQYDEDGMDIHFLNHKESALQLKSASNVKEVFDKVTPRGWTPTGRRLRDLLTPLLDQLEAANIEPDGTPKNKETRKEIKRVNIIVVTDGEASDDPKQTIIEAATRLTNLRNLCMIQVGIQFVQIGSDPGATQALKQLDDDLEKAHNIRDIVDTTPYSELHPVTAEALIKVLCGGVNRRVDEQKNKK</sequence>
<dbReference type="InterPro" id="IPR036465">
    <property type="entry name" value="vWFA_dom_sf"/>
</dbReference>
<proteinExistence type="predicted"/>
<protein>
    <recommendedName>
        <fullName evidence="2">VWFA domain-containing protein</fullName>
    </recommendedName>
</protein>
<dbReference type="Gene3D" id="3.40.50.410">
    <property type="entry name" value="von Willebrand factor, type A domain"/>
    <property type="match status" value="1"/>
</dbReference>
<gene>
    <name evidence="3" type="ORF">FB45DRAFT_930595</name>
</gene>
<feature type="domain" description="VWFA" evidence="2">
    <location>
        <begin position="97"/>
        <end position="301"/>
    </location>
</feature>
<comment type="caution">
    <text evidence="3">The sequence shown here is derived from an EMBL/GenBank/DDBJ whole genome shotgun (WGS) entry which is preliminary data.</text>
</comment>
<evidence type="ECO:0000259" key="2">
    <source>
        <dbReference type="PROSITE" id="PS50234"/>
    </source>
</evidence>
<dbReference type="EMBL" id="JARKIF010000018">
    <property type="protein sequence ID" value="KAJ7619374.1"/>
    <property type="molecule type" value="Genomic_DNA"/>
</dbReference>
<dbReference type="Proteomes" id="UP001221142">
    <property type="component" value="Unassembled WGS sequence"/>
</dbReference>
<reference evidence="3" key="1">
    <citation type="submission" date="2023-03" db="EMBL/GenBank/DDBJ databases">
        <title>Massive genome expansion in bonnet fungi (Mycena s.s.) driven by repeated elements and novel gene families across ecological guilds.</title>
        <authorList>
            <consortium name="Lawrence Berkeley National Laboratory"/>
            <person name="Harder C.B."/>
            <person name="Miyauchi S."/>
            <person name="Viragh M."/>
            <person name="Kuo A."/>
            <person name="Thoen E."/>
            <person name="Andreopoulos B."/>
            <person name="Lu D."/>
            <person name="Skrede I."/>
            <person name="Drula E."/>
            <person name="Henrissat B."/>
            <person name="Morin E."/>
            <person name="Kohler A."/>
            <person name="Barry K."/>
            <person name="LaButti K."/>
            <person name="Morin E."/>
            <person name="Salamov A."/>
            <person name="Lipzen A."/>
            <person name="Mereny Z."/>
            <person name="Hegedus B."/>
            <person name="Baldrian P."/>
            <person name="Stursova M."/>
            <person name="Weitz H."/>
            <person name="Taylor A."/>
            <person name="Grigoriev I.V."/>
            <person name="Nagy L.G."/>
            <person name="Martin F."/>
            <person name="Kauserud H."/>
        </authorList>
    </citation>
    <scope>NUCLEOTIDE SEQUENCE</scope>
    <source>
        <strain evidence="3">9284</strain>
    </source>
</reference>
<name>A0AAD7BFB0_9AGAR</name>
<feature type="compositionally biased region" description="Polar residues" evidence="1">
    <location>
        <begin position="1"/>
        <end position="12"/>
    </location>
</feature>
<organism evidence="3 4">
    <name type="scientific">Roridomyces roridus</name>
    <dbReference type="NCBI Taxonomy" id="1738132"/>
    <lineage>
        <taxon>Eukaryota</taxon>
        <taxon>Fungi</taxon>
        <taxon>Dikarya</taxon>
        <taxon>Basidiomycota</taxon>
        <taxon>Agaricomycotina</taxon>
        <taxon>Agaricomycetes</taxon>
        <taxon>Agaricomycetidae</taxon>
        <taxon>Agaricales</taxon>
        <taxon>Marasmiineae</taxon>
        <taxon>Mycenaceae</taxon>
        <taxon>Roridomyces</taxon>
    </lineage>
</organism>
<keyword evidence="4" id="KW-1185">Reference proteome</keyword>
<dbReference type="SUPFAM" id="SSF53300">
    <property type="entry name" value="vWA-like"/>
    <property type="match status" value="1"/>
</dbReference>
<dbReference type="InterPro" id="IPR002035">
    <property type="entry name" value="VWF_A"/>
</dbReference>
<dbReference type="AlphaFoldDB" id="A0AAD7BFB0"/>
<evidence type="ECO:0000313" key="3">
    <source>
        <dbReference type="EMBL" id="KAJ7619374.1"/>
    </source>
</evidence>
<evidence type="ECO:0000313" key="4">
    <source>
        <dbReference type="Proteomes" id="UP001221142"/>
    </source>
</evidence>
<dbReference type="PROSITE" id="PS50234">
    <property type="entry name" value="VWFA"/>
    <property type="match status" value="1"/>
</dbReference>
<feature type="region of interest" description="Disordered" evidence="1">
    <location>
        <begin position="1"/>
        <end position="44"/>
    </location>
</feature>
<dbReference type="PANTHER" id="PTHR34706">
    <property type="entry name" value="SLR1338 PROTEIN"/>
    <property type="match status" value="1"/>
</dbReference>
<dbReference type="PANTHER" id="PTHR34706:SF1">
    <property type="entry name" value="VWFA DOMAIN-CONTAINING PROTEIN"/>
    <property type="match status" value="1"/>
</dbReference>
<accession>A0AAD7BFB0</accession>